<dbReference type="InterPro" id="IPR036196">
    <property type="entry name" value="Ptyr_pPase_sf"/>
</dbReference>
<organism evidence="9 10">
    <name type="scientific">Onchocerca volvulus</name>
    <dbReference type="NCBI Taxonomy" id="6282"/>
    <lineage>
        <taxon>Eukaryota</taxon>
        <taxon>Metazoa</taxon>
        <taxon>Ecdysozoa</taxon>
        <taxon>Nematoda</taxon>
        <taxon>Chromadorea</taxon>
        <taxon>Rhabditida</taxon>
        <taxon>Spirurina</taxon>
        <taxon>Spiruromorpha</taxon>
        <taxon>Filarioidea</taxon>
        <taxon>Onchocercidae</taxon>
        <taxon>Onchocerca</taxon>
    </lineage>
</organism>
<dbReference type="GO" id="GO:0005737">
    <property type="term" value="C:cytoplasm"/>
    <property type="evidence" value="ECO:0007669"/>
    <property type="project" value="UniProtKB-SubCell"/>
</dbReference>
<evidence type="ECO:0000256" key="1">
    <source>
        <dbReference type="ARBA" id="ARBA00004496"/>
    </source>
</evidence>
<evidence type="ECO:0000256" key="2">
    <source>
        <dbReference type="ARBA" id="ARBA00011063"/>
    </source>
</evidence>
<evidence type="ECO:0000259" key="8">
    <source>
        <dbReference type="SMART" id="SM00226"/>
    </source>
</evidence>
<comment type="subcellular location">
    <subcellularLocation>
        <location evidence="1">Cytoplasm</location>
    </subcellularLocation>
</comment>
<dbReference type="SUPFAM" id="SSF52788">
    <property type="entry name" value="Phosphotyrosine protein phosphatases I"/>
    <property type="match status" value="1"/>
</dbReference>
<dbReference type="CDD" id="cd16343">
    <property type="entry name" value="LMWPTP"/>
    <property type="match status" value="1"/>
</dbReference>
<evidence type="ECO:0000256" key="4">
    <source>
        <dbReference type="ARBA" id="ARBA00022801"/>
    </source>
</evidence>
<dbReference type="SUPFAM" id="SSF102462">
    <property type="entry name" value="Peptidyl-tRNA hydrolase II"/>
    <property type="match status" value="1"/>
</dbReference>
<evidence type="ECO:0000313" key="9">
    <source>
        <dbReference type="EnsemblMetazoa" id="OVOC4340.1"/>
    </source>
</evidence>
<dbReference type="AlphaFoldDB" id="A0A8R1TTX2"/>
<dbReference type="InterPro" id="IPR002833">
    <property type="entry name" value="PTH2"/>
</dbReference>
<dbReference type="Pfam" id="PF01451">
    <property type="entry name" value="LMWPc"/>
    <property type="match status" value="1"/>
</dbReference>
<keyword evidence="3" id="KW-0963">Cytoplasm</keyword>
<dbReference type="InterPro" id="IPR023476">
    <property type="entry name" value="Pep_tRNA_hydro_II_dom_sf"/>
</dbReference>
<feature type="active site" description="Nucleophile" evidence="7">
    <location>
        <position position="15"/>
    </location>
</feature>
<dbReference type="GO" id="GO:0004045">
    <property type="term" value="F:peptidyl-tRNA hydrolase activity"/>
    <property type="evidence" value="ECO:0007669"/>
    <property type="project" value="UniProtKB-EC"/>
</dbReference>
<dbReference type="InterPro" id="IPR023485">
    <property type="entry name" value="Ptyr_pPase"/>
</dbReference>
<protein>
    <submittedName>
        <fullName evidence="9">LMWPc domain-containing protein</fullName>
    </submittedName>
</protein>
<comment type="catalytic activity">
    <reaction evidence="6">
        <text>an N-acyl-L-alpha-aminoacyl-tRNA + H2O = an N-acyl-L-amino acid + a tRNA + H(+)</text>
        <dbReference type="Rhea" id="RHEA:54448"/>
        <dbReference type="Rhea" id="RHEA-COMP:10123"/>
        <dbReference type="Rhea" id="RHEA-COMP:13883"/>
        <dbReference type="ChEBI" id="CHEBI:15377"/>
        <dbReference type="ChEBI" id="CHEBI:15378"/>
        <dbReference type="ChEBI" id="CHEBI:59874"/>
        <dbReference type="ChEBI" id="CHEBI:78442"/>
        <dbReference type="ChEBI" id="CHEBI:138191"/>
        <dbReference type="EC" id="3.1.1.29"/>
    </reaction>
</comment>
<evidence type="ECO:0000256" key="3">
    <source>
        <dbReference type="ARBA" id="ARBA00022490"/>
    </source>
</evidence>
<reference evidence="10" key="1">
    <citation type="submission" date="2013-10" db="EMBL/GenBank/DDBJ databases">
        <title>Genome sequencing of Onchocerca volvulus.</title>
        <authorList>
            <person name="Cotton J."/>
            <person name="Tsai J."/>
            <person name="Stanley E."/>
            <person name="Tracey A."/>
            <person name="Holroyd N."/>
            <person name="Lustigman S."/>
            <person name="Berriman M."/>
        </authorList>
    </citation>
    <scope>NUCLEOTIDE SEQUENCE</scope>
</reference>
<dbReference type="PANTHER" id="PTHR11717:SF7">
    <property type="entry name" value="LOW MOLECULAR WEIGHT PHOSPHOTYROSINE PROTEIN PHOSPHATASE"/>
    <property type="match status" value="1"/>
</dbReference>
<dbReference type="PANTHER" id="PTHR11717">
    <property type="entry name" value="LOW MOLECULAR WEIGHT PROTEIN TYROSINE PHOSPHATASE"/>
    <property type="match status" value="1"/>
</dbReference>
<sequence>MTDADCSKKSVLFVCLGNICRSPMAEGVFLDLIKKKGLLDKWIVDSAAIINFHVGKTPDKRTMATLAEHGITEYKHRVRQVTVTDFHDFDYIFGMDEDNMEDLKNLRGNEKGKAVVEYLGSYDPEGVLIVPDPFYSRGMQMFEKKMPGFDARIMYLILRSDLITDLKWSIGAVATQAAHAATACIWTFREDSEVMEYMKDISHLRKVTLKVPNENELRNFEKRLQDSNVDYYLWTEDRMAVCIALKPQFKSFVEQHVKHLKLF</sequence>
<feature type="active site" evidence="7">
    <location>
        <position position="21"/>
    </location>
</feature>
<keyword evidence="10" id="KW-1185">Reference proteome</keyword>
<evidence type="ECO:0000256" key="5">
    <source>
        <dbReference type="ARBA" id="ARBA00022912"/>
    </source>
</evidence>
<reference evidence="9" key="2">
    <citation type="submission" date="2022-06" db="UniProtKB">
        <authorList>
            <consortium name="EnsemblMetazoa"/>
        </authorList>
    </citation>
    <scope>IDENTIFICATION</scope>
</reference>
<feature type="active site" description="Proton donor" evidence="7">
    <location>
        <position position="132"/>
    </location>
</feature>
<dbReference type="EMBL" id="CMVM020000129">
    <property type="status" value="NOT_ANNOTATED_CDS"/>
    <property type="molecule type" value="Genomic_DNA"/>
</dbReference>
<dbReference type="Gene3D" id="3.40.1490.10">
    <property type="entry name" value="Bit1"/>
    <property type="match status" value="1"/>
</dbReference>
<keyword evidence="5" id="KW-0904">Protein phosphatase</keyword>
<name>A0A8R1TTX2_ONCVO</name>
<comment type="similarity">
    <text evidence="2">Belongs to the low molecular weight phosphotyrosine protein phosphatase family.</text>
</comment>
<dbReference type="InterPro" id="IPR017867">
    <property type="entry name" value="Tyr_phospatase_low_mol_wt"/>
</dbReference>
<evidence type="ECO:0000313" key="10">
    <source>
        <dbReference type="Proteomes" id="UP000024404"/>
    </source>
</evidence>
<feature type="domain" description="Phosphotyrosine protein phosphatase I" evidence="8">
    <location>
        <begin position="9"/>
        <end position="145"/>
    </location>
</feature>
<keyword evidence="4" id="KW-0378">Hydrolase</keyword>
<dbReference type="EnsemblMetazoa" id="OVOC4340.1">
    <property type="protein sequence ID" value="OVOC4340.1"/>
    <property type="gene ID" value="WBGene00241149"/>
</dbReference>
<evidence type="ECO:0000256" key="7">
    <source>
        <dbReference type="PIRSR" id="PIRSR617867-1"/>
    </source>
</evidence>
<dbReference type="Proteomes" id="UP000024404">
    <property type="component" value="Unassembled WGS sequence"/>
</dbReference>
<proteinExistence type="inferred from homology"/>
<accession>A0A8R1TTX2</accession>
<dbReference type="OMA" id="YSRGMQM"/>
<dbReference type="SMART" id="SM00226">
    <property type="entry name" value="LMWPc"/>
    <property type="match status" value="1"/>
</dbReference>
<dbReference type="GO" id="GO:0004725">
    <property type="term" value="F:protein tyrosine phosphatase activity"/>
    <property type="evidence" value="ECO:0007669"/>
    <property type="project" value="InterPro"/>
</dbReference>
<dbReference type="PRINTS" id="PR00719">
    <property type="entry name" value="LMWPTPASE"/>
</dbReference>
<dbReference type="FunFam" id="3.40.50.2300:FF:000105">
    <property type="entry name" value="Low molecular weight phosphotyrosine protein"/>
    <property type="match status" value="1"/>
</dbReference>
<evidence type="ECO:0000256" key="6">
    <source>
        <dbReference type="ARBA" id="ARBA00048707"/>
    </source>
</evidence>
<dbReference type="Gene3D" id="3.40.50.2300">
    <property type="match status" value="1"/>
</dbReference>
<dbReference type="InterPro" id="IPR050438">
    <property type="entry name" value="LMW_PTPase"/>
</dbReference>
<dbReference type="Pfam" id="PF01981">
    <property type="entry name" value="PTH2"/>
    <property type="match status" value="1"/>
</dbReference>